<evidence type="ECO:0000313" key="2">
    <source>
        <dbReference type="Ensembl" id="ENSSPUP00000001556.1"/>
    </source>
</evidence>
<evidence type="ECO:0000259" key="1">
    <source>
        <dbReference type="Pfam" id="PF18210"/>
    </source>
</evidence>
<dbReference type="Proteomes" id="UP000694392">
    <property type="component" value="Unplaced"/>
</dbReference>
<dbReference type="GeneTree" id="ENSGT00410000025918"/>
<dbReference type="PANTHER" id="PTHR16520:SF3">
    <property type="entry name" value="KINETOCHORE SCAFFOLD 1"/>
    <property type="match status" value="1"/>
</dbReference>
<dbReference type="OMA" id="FEITFSL"/>
<proteinExistence type="predicted"/>
<reference evidence="2" key="2">
    <citation type="submission" date="2025-09" db="UniProtKB">
        <authorList>
            <consortium name="Ensembl"/>
        </authorList>
    </citation>
    <scope>IDENTIFICATION</scope>
</reference>
<dbReference type="CDD" id="cd22817">
    <property type="entry name" value="DRWD-N_Knl1"/>
    <property type="match status" value="1"/>
</dbReference>
<dbReference type="Ensembl" id="ENSSPUT00000001644.1">
    <property type="protein sequence ID" value="ENSSPUP00000001556.1"/>
    <property type="gene ID" value="ENSSPUG00000001220.1"/>
</dbReference>
<dbReference type="InterPro" id="IPR040850">
    <property type="entry name" value="Knl1_RWD_C"/>
</dbReference>
<dbReference type="InterPro" id="IPR037388">
    <property type="entry name" value="Blinkin"/>
</dbReference>
<organism evidence="2 3">
    <name type="scientific">Sphenodon punctatus</name>
    <name type="common">Tuatara</name>
    <name type="synonym">Hatteria punctata</name>
    <dbReference type="NCBI Taxonomy" id="8508"/>
    <lineage>
        <taxon>Eukaryota</taxon>
        <taxon>Metazoa</taxon>
        <taxon>Chordata</taxon>
        <taxon>Craniata</taxon>
        <taxon>Vertebrata</taxon>
        <taxon>Euteleostomi</taxon>
        <taxon>Lepidosauria</taxon>
        <taxon>Sphenodontia</taxon>
        <taxon>Sphenodontidae</taxon>
        <taxon>Sphenodon</taxon>
    </lineage>
</organism>
<dbReference type="AlphaFoldDB" id="A0A8D0G5N5"/>
<sequence>MSEWSDHQAVFSLLYDSIELTVTFGSPLDCAAFNNKPCRKIVGLSFELLLDEEKAPPSSCLVQRLISQFIESQRSLQERCTTMQHLPQMLHEVSLVVTHCRLLGEEIEFLIRWGGKFNILKTGVDNTKVKLLFSSSTALAKFEVTISLAAGYPSSPLPFTVQKHIGSLGQNEIAAVLSNIPLGANYLIRMARLIHHELLQGPPMIH</sequence>
<feature type="domain" description="Knl1 C-terminal RWD" evidence="1">
    <location>
        <begin position="3"/>
        <end position="104"/>
    </location>
</feature>
<dbReference type="GO" id="GO:0034501">
    <property type="term" value="P:protein localization to kinetochore"/>
    <property type="evidence" value="ECO:0007669"/>
    <property type="project" value="InterPro"/>
</dbReference>
<dbReference type="PANTHER" id="PTHR16520">
    <property type="entry name" value="KINETOCHORE SCAFFOLD 1"/>
    <property type="match status" value="1"/>
</dbReference>
<accession>A0A8D0G5N5</accession>
<dbReference type="GO" id="GO:0005634">
    <property type="term" value="C:nucleus"/>
    <property type="evidence" value="ECO:0007669"/>
    <property type="project" value="TreeGrafter"/>
</dbReference>
<reference evidence="2" key="1">
    <citation type="submission" date="2025-08" db="UniProtKB">
        <authorList>
            <consortium name="Ensembl"/>
        </authorList>
    </citation>
    <scope>IDENTIFICATION</scope>
</reference>
<protein>
    <recommendedName>
        <fullName evidence="1">Knl1 C-terminal RWD domain-containing protein</fullName>
    </recommendedName>
</protein>
<keyword evidence="3" id="KW-1185">Reference proteome</keyword>
<dbReference type="CDD" id="cd22892">
    <property type="entry name" value="DRWD-C_Knl1"/>
    <property type="match status" value="1"/>
</dbReference>
<dbReference type="GO" id="GO:0008608">
    <property type="term" value="P:attachment of spindle microtubules to kinetochore"/>
    <property type="evidence" value="ECO:0007669"/>
    <property type="project" value="InterPro"/>
</dbReference>
<dbReference type="Pfam" id="PF18210">
    <property type="entry name" value="Knl1_RWD_C"/>
    <property type="match status" value="1"/>
</dbReference>
<name>A0A8D0G5N5_SPHPU</name>
<evidence type="ECO:0000313" key="3">
    <source>
        <dbReference type="Proteomes" id="UP000694392"/>
    </source>
</evidence>